<dbReference type="InterPro" id="IPR016024">
    <property type="entry name" value="ARM-type_fold"/>
</dbReference>
<accession>A0AA38FNH2</accession>
<protein>
    <recommendedName>
        <fullName evidence="3">Wings apart-like protein C-terminal domain-containing protein</fullName>
    </recommendedName>
</protein>
<gene>
    <name evidence="1" type="ORF">KI387_011032</name>
</gene>
<comment type="caution">
    <text evidence="1">The sequence shown here is derived from an EMBL/GenBank/DDBJ whole genome shotgun (WGS) entry which is preliminary data.</text>
</comment>
<dbReference type="PANTHER" id="PTHR22100">
    <property type="entry name" value="WINGS APART-LIKE PROTEIN HOMOLOG"/>
    <property type="match status" value="1"/>
</dbReference>
<feature type="non-terminal residue" evidence="1">
    <location>
        <position position="1"/>
    </location>
</feature>
<dbReference type="InterPro" id="IPR011989">
    <property type="entry name" value="ARM-like"/>
</dbReference>
<dbReference type="Gene3D" id="1.25.10.10">
    <property type="entry name" value="Leucine-rich Repeat Variant"/>
    <property type="match status" value="1"/>
</dbReference>
<evidence type="ECO:0008006" key="3">
    <source>
        <dbReference type="Google" id="ProtNLM"/>
    </source>
</evidence>
<sequence length="243" mass="26347">MKTLKVLMNLTNDNPKGCHQVASCGGLDTMASLIVDHYPLFQARLFTSNEQRGEESGSKSTENGFSSFGQNEEALSDQDLDLLVVILGVLVNLVEKDTENRARLAVSSVIFPRRTLESSEAREIRRAVIPLLCSIFLTMQGAGEAVEGGGSLAVESIDEVTIKQGQREAENMIVEAYAALLLGFLSKESKNACHAIALCLPGRNLKALVPVLERFVAFHLSLNMISSETHASVAEVIKSCKQP</sequence>
<name>A0AA38FNH2_TAXCH</name>
<reference evidence="1 2" key="1">
    <citation type="journal article" date="2021" name="Nat. Plants">
        <title>The Taxus genome provides insights into paclitaxel biosynthesis.</title>
        <authorList>
            <person name="Xiong X."/>
            <person name="Gou J."/>
            <person name="Liao Q."/>
            <person name="Li Y."/>
            <person name="Zhou Q."/>
            <person name="Bi G."/>
            <person name="Li C."/>
            <person name="Du R."/>
            <person name="Wang X."/>
            <person name="Sun T."/>
            <person name="Guo L."/>
            <person name="Liang H."/>
            <person name="Lu P."/>
            <person name="Wu Y."/>
            <person name="Zhang Z."/>
            <person name="Ro D.K."/>
            <person name="Shang Y."/>
            <person name="Huang S."/>
            <person name="Yan J."/>
        </authorList>
    </citation>
    <scope>NUCLEOTIDE SEQUENCE [LARGE SCALE GENOMIC DNA]</scope>
    <source>
        <strain evidence="1">Ta-2019</strain>
    </source>
</reference>
<keyword evidence="2" id="KW-1185">Reference proteome</keyword>
<dbReference type="SUPFAM" id="SSF48371">
    <property type="entry name" value="ARM repeat"/>
    <property type="match status" value="1"/>
</dbReference>
<dbReference type="EMBL" id="JAHRHJ020000008">
    <property type="protein sequence ID" value="KAH9306628.1"/>
    <property type="molecule type" value="Genomic_DNA"/>
</dbReference>
<evidence type="ECO:0000313" key="1">
    <source>
        <dbReference type="EMBL" id="KAH9306628.1"/>
    </source>
</evidence>
<dbReference type="AlphaFoldDB" id="A0AA38FNH2"/>
<dbReference type="InterPro" id="IPR039874">
    <property type="entry name" value="WAPL"/>
</dbReference>
<dbReference type="Proteomes" id="UP000824469">
    <property type="component" value="Unassembled WGS sequence"/>
</dbReference>
<dbReference type="OMA" id="ESKNACH"/>
<organism evidence="1 2">
    <name type="scientific">Taxus chinensis</name>
    <name type="common">Chinese yew</name>
    <name type="synonym">Taxus wallichiana var. chinensis</name>
    <dbReference type="NCBI Taxonomy" id="29808"/>
    <lineage>
        <taxon>Eukaryota</taxon>
        <taxon>Viridiplantae</taxon>
        <taxon>Streptophyta</taxon>
        <taxon>Embryophyta</taxon>
        <taxon>Tracheophyta</taxon>
        <taxon>Spermatophyta</taxon>
        <taxon>Pinopsida</taxon>
        <taxon>Pinidae</taxon>
        <taxon>Conifers II</taxon>
        <taxon>Cupressales</taxon>
        <taxon>Taxaceae</taxon>
        <taxon>Taxus</taxon>
    </lineage>
</organism>
<evidence type="ECO:0000313" key="2">
    <source>
        <dbReference type="Proteomes" id="UP000824469"/>
    </source>
</evidence>
<dbReference type="PANTHER" id="PTHR22100:SF13">
    <property type="entry name" value="WINGS APART-LIKE PROTEIN HOMOLOG"/>
    <property type="match status" value="1"/>
</dbReference>
<proteinExistence type="predicted"/>